<dbReference type="OrthoDB" id="3058546at2759"/>
<protein>
    <recommendedName>
        <fullName evidence="2">Fe2OG dioxygenase domain-containing protein</fullName>
    </recommendedName>
</protein>
<dbReference type="InterPro" id="IPR005123">
    <property type="entry name" value="Oxoglu/Fe-dep_dioxygenase_dom"/>
</dbReference>
<accession>A0A1C7M7W5</accession>
<feature type="compositionally biased region" description="Acidic residues" evidence="1">
    <location>
        <begin position="158"/>
        <end position="169"/>
    </location>
</feature>
<evidence type="ECO:0000313" key="3">
    <source>
        <dbReference type="EMBL" id="OBZ72990.1"/>
    </source>
</evidence>
<evidence type="ECO:0000259" key="2">
    <source>
        <dbReference type="PROSITE" id="PS51471"/>
    </source>
</evidence>
<feature type="region of interest" description="Disordered" evidence="1">
    <location>
        <begin position="41"/>
        <end position="169"/>
    </location>
</feature>
<feature type="domain" description="Fe2OG dioxygenase" evidence="2">
    <location>
        <begin position="299"/>
        <end position="391"/>
    </location>
</feature>
<dbReference type="PANTHER" id="PTHR33099">
    <property type="entry name" value="FE2OG DIOXYGENASE DOMAIN-CONTAINING PROTEIN"/>
    <property type="match status" value="1"/>
</dbReference>
<comment type="caution">
    <text evidence="3">The sequence shown here is derived from an EMBL/GenBank/DDBJ whole genome shotgun (WGS) entry which is preliminary data.</text>
</comment>
<dbReference type="AlphaFoldDB" id="A0A1C7M7W5"/>
<feature type="compositionally biased region" description="Basic and acidic residues" evidence="1">
    <location>
        <begin position="107"/>
        <end position="120"/>
    </location>
</feature>
<keyword evidence="4" id="KW-1185">Reference proteome</keyword>
<dbReference type="PANTHER" id="PTHR33099:SF11">
    <property type="entry name" value="FE2OG DIOXYGENASE DOMAIN-CONTAINING PROTEIN"/>
    <property type="match status" value="1"/>
</dbReference>
<dbReference type="EMBL" id="LUGG01000007">
    <property type="protein sequence ID" value="OBZ72990.1"/>
    <property type="molecule type" value="Genomic_DNA"/>
</dbReference>
<organism evidence="3 4">
    <name type="scientific">Grifola frondosa</name>
    <name type="common">Maitake</name>
    <name type="synonym">Polyporus frondosus</name>
    <dbReference type="NCBI Taxonomy" id="5627"/>
    <lineage>
        <taxon>Eukaryota</taxon>
        <taxon>Fungi</taxon>
        <taxon>Dikarya</taxon>
        <taxon>Basidiomycota</taxon>
        <taxon>Agaricomycotina</taxon>
        <taxon>Agaricomycetes</taxon>
        <taxon>Polyporales</taxon>
        <taxon>Grifolaceae</taxon>
        <taxon>Grifola</taxon>
    </lineage>
</organism>
<evidence type="ECO:0000313" key="4">
    <source>
        <dbReference type="Proteomes" id="UP000092993"/>
    </source>
</evidence>
<feature type="compositionally biased region" description="Basic residues" evidence="1">
    <location>
        <begin position="53"/>
        <end position="67"/>
    </location>
</feature>
<gene>
    <name evidence="3" type="ORF">A0H81_07209</name>
</gene>
<dbReference type="Proteomes" id="UP000092993">
    <property type="component" value="Unassembled WGS sequence"/>
</dbReference>
<dbReference type="PROSITE" id="PS51471">
    <property type="entry name" value="FE2OG_OXY"/>
    <property type="match status" value="1"/>
</dbReference>
<proteinExistence type="predicted"/>
<name>A0A1C7M7W5_GRIFR</name>
<dbReference type="Gene3D" id="2.60.120.620">
    <property type="entry name" value="q2cbj1_9rhob like domain"/>
    <property type="match status" value="1"/>
</dbReference>
<feature type="compositionally biased region" description="Basic residues" evidence="1">
    <location>
        <begin position="90"/>
        <end position="99"/>
    </location>
</feature>
<evidence type="ECO:0000256" key="1">
    <source>
        <dbReference type="SAM" id="MobiDB-lite"/>
    </source>
</evidence>
<sequence length="574" mass="64693">MHASARSNARSHDREWHGVAHRVLKGSIPKPLVLSCAARTAHNPPWLHDLRNQPRRQLKATSRRKRAPSPDPATDSDPIESETRAAKPPPPKKPRKNAKHSAQPNPDARRRGVRRDESHGARHNPGSTPRGFKDCQYWRLSDQGPSSACRHRPNSEKDPEDCNGDDELEGEDKEKWILNTGLMKKLEAISERHCRPVASGEFKKPFKLTITRPGCKSETSIKPGEKSTRNGPVGKLLQTWYTNATVSGYGDVREQVTKVDKNVRNAREIPATEFAVPQELVEQIQKCWDEHFFPNTGVRVEPYKIHLYGPGGHFKMHRDTPEKDLVGTFLVGLGDTTTYHDEDDGIKVDGQHMKANRGSWCAFYPDVPHSVAKIRGGHRAVIAFKLFRARSGQETTMSKEVRQSIKELVDQMQPPFGILLSGKYCIGTTEFSGFDALLLGCASKREDTDVHHLPVILESQAEWGSYSEDDPEEDYEESCESSVYPFTEGHIDALLDGKEHTHVDHPDGYAWLENVKDVPFYSADFHRSTVLYQDRTDETCNYLGNEAQAWSKHSIYLSYALLVLPKGATSKKKK</sequence>
<dbReference type="OMA" id="NSRNHAC"/>
<reference evidence="3 4" key="1">
    <citation type="submission" date="2016-03" db="EMBL/GenBank/DDBJ databases">
        <title>Whole genome sequencing of Grifola frondosa 9006-11.</title>
        <authorList>
            <person name="Min B."/>
            <person name="Park H."/>
            <person name="Kim J.-G."/>
            <person name="Cho H."/>
            <person name="Oh Y.-L."/>
            <person name="Kong W.-S."/>
            <person name="Choi I.-G."/>
        </authorList>
    </citation>
    <scope>NUCLEOTIDE SEQUENCE [LARGE SCALE GENOMIC DNA]</scope>
    <source>
        <strain evidence="3 4">9006-11</strain>
    </source>
</reference>
<feature type="region of interest" description="Disordered" evidence="1">
    <location>
        <begin position="214"/>
        <end position="233"/>
    </location>
</feature>